<name>A0ABT6XAH9_9BURK</name>
<accession>A0ABT6XAH9</accession>
<evidence type="ECO:0000313" key="3">
    <source>
        <dbReference type="Proteomes" id="UP001431902"/>
    </source>
</evidence>
<reference evidence="2" key="1">
    <citation type="submission" date="2023-05" db="EMBL/GenBank/DDBJ databases">
        <title>Limnohabitans sp. strain HM2-2 Genome sequencing and assembly.</title>
        <authorList>
            <person name="Jung Y."/>
        </authorList>
    </citation>
    <scope>NUCLEOTIDE SEQUENCE</scope>
    <source>
        <strain evidence="2">HM2-2</strain>
    </source>
</reference>
<evidence type="ECO:0000313" key="2">
    <source>
        <dbReference type="EMBL" id="MDI9235139.1"/>
    </source>
</evidence>
<keyword evidence="1" id="KW-1133">Transmembrane helix</keyword>
<gene>
    <name evidence="2" type="ORF">QLQ16_14970</name>
</gene>
<dbReference type="EMBL" id="JASGBH010000014">
    <property type="protein sequence ID" value="MDI9235139.1"/>
    <property type="molecule type" value="Genomic_DNA"/>
</dbReference>
<feature type="transmembrane region" description="Helical" evidence="1">
    <location>
        <begin position="66"/>
        <end position="86"/>
    </location>
</feature>
<evidence type="ECO:0000256" key="1">
    <source>
        <dbReference type="SAM" id="Phobius"/>
    </source>
</evidence>
<dbReference type="RefSeq" id="WP_283225483.1">
    <property type="nucleotide sequence ID" value="NZ_JASGBH010000014.1"/>
</dbReference>
<sequence>MGFSQFILTFALFFFEYIKKETKVMELESTVHKKRKDLEYLLQGIDLNAIELEIAIRNGSRKIERLFWLICTLLSVGFTSIALHYLHQYKYI</sequence>
<protein>
    <submittedName>
        <fullName evidence="2">Uncharacterized protein</fullName>
    </submittedName>
</protein>
<keyword evidence="1" id="KW-0472">Membrane</keyword>
<keyword evidence="3" id="KW-1185">Reference proteome</keyword>
<keyword evidence="1" id="KW-0812">Transmembrane</keyword>
<proteinExistence type="predicted"/>
<comment type="caution">
    <text evidence="2">The sequence shown here is derived from an EMBL/GenBank/DDBJ whole genome shotgun (WGS) entry which is preliminary data.</text>
</comment>
<organism evidence="2 3">
    <name type="scientific">Limnohabitans lacus</name>
    <dbReference type="NCBI Taxonomy" id="3045173"/>
    <lineage>
        <taxon>Bacteria</taxon>
        <taxon>Pseudomonadati</taxon>
        <taxon>Pseudomonadota</taxon>
        <taxon>Betaproteobacteria</taxon>
        <taxon>Burkholderiales</taxon>
        <taxon>Comamonadaceae</taxon>
        <taxon>Limnohabitans</taxon>
    </lineage>
</organism>
<dbReference type="Proteomes" id="UP001431902">
    <property type="component" value="Unassembled WGS sequence"/>
</dbReference>